<dbReference type="PIRSF" id="PIRSF000948">
    <property type="entry name" value="Sphingomy_PDE"/>
    <property type="match status" value="1"/>
</dbReference>
<dbReference type="EMBL" id="CAKXAJ010025809">
    <property type="protein sequence ID" value="CAH2244198.1"/>
    <property type="molecule type" value="Genomic_DNA"/>
</dbReference>
<evidence type="ECO:0000256" key="11">
    <source>
        <dbReference type="PIRSR" id="PIRSR000948-1"/>
    </source>
</evidence>
<evidence type="ECO:0000256" key="7">
    <source>
        <dbReference type="ARBA" id="ARBA00022833"/>
    </source>
</evidence>
<dbReference type="AlphaFoldDB" id="A0A8S4RZ65"/>
<dbReference type="PANTHER" id="PTHR10340">
    <property type="entry name" value="SPHINGOMYELIN PHOSPHODIESTERASE"/>
    <property type="match status" value="1"/>
</dbReference>
<feature type="disulfide bond" evidence="12">
    <location>
        <begin position="674"/>
        <end position="678"/>
    </location>
</feature>
<dbReference type="GO" id="GO:0046513">
    <property type="term" value="P:ceramide biosynthetic process"/>
    <property type="evidence" value="ECO:0007669"/>
    <property type="project" value="TreeGrafter"/>
</dbReference>
<evidence type="ECO:0000313" key="15">
    <source>
        <dbReference type="EMBL" id="CAH2244198.1"/>
    </source>
</evidence>
<comment type="function">
    <text evidence="10">Converts sphingomyelin to ceramide.</text>
</comment>
<feature type="binding site" evidence="11">
    <location>
        <position position="193"/>
    </location>
    <ligand>
        <name>Zn(2+)</name>
        <dbReference type="ChEBI" id="CHEBI:29105"/>
        <label>1</label>
    </ligand>
</feature>
<comment type="cofactor">
    <cofactor evidence="11">
        <name>Zn(2+)</name>
        <dbReference type="ChEBI" id="CHEBI:29105"/>
    </cofactor>
    <text evidence="11">Binds 2 Zn(2+) ions per subunit.</text>
</comment>
<feature type="disulfide bond" evidence="12">
    <location>
        <begin position="72"/>
        <end position="154"/>
    </location>
</feature>
<comment type="similarity">
    <text evidence="2 10">Belongs to the acid sphingomyelinase family.</text>
</comment>
<comment type="subcellular location">
    <subcellularLocation>
        <location evidence="1">Secreted</location>
    </subcellularLocation>
</comment>
<evidence type="ECO:0000256" key="12">
    <source>
        <dbReference type="PIRSR" id="PIRSR000948-2"/>
    </source>
</evidence>
<dbReference type="GO" id="GO:0016020">
    <property type="term" value="C:membrane"/>
    <property type="evidence" value="ECO:0007669"/>
    <property type="project" value="GOC"/>
</dbReference>
<evidence type="ECO:0000259" key="14">
    <source>
        <dbReference type="PROSITE" id="PS50015"/>
    </source>
</evidence>
<comment type="catalytic activity">
    <reaction evidence="10">
        <text>a sphingomyelin + H2O = phosphocholine + an N-acylsphing-4-enine + H(+)</text>
        <dbReference type="Rhea" id="RHEA:19253"/>
        <dbReference type="ChEBI" id="CHEBI:15377"/>
        <dbReference type="ChEBI" id="CHEBI:15378"/>
        <dbReference type="ChEBI" id="CHEBI:17636"/>
        <dbReference type="ChEBI" id="CHEBI:52639"/>
        <dbReference type="ChEBI" id="CHEBI:295975"/>
        <dbReference type="EC" id="3.1.4.12"/>
    </reaction>
</comment>
<keyword evidence="8 12" id="KW-1015">Disulfide bond</keyword>
<name>A0A8S4RZ65_9NEOP</name>
<feature type="chain" id="PRO_5035761538" description="Sphingomyelin phosphodiesterase" evidence="13">
    <location>
        <begin position="17"/>
        <end position="706"/>
    </location>
</feature>
<keyword evidence="6 10" id="KW-0378">Hydrolase</keyword>
<evidence type="ECO:0000256" key="13">
    <source>
        <dbReference type="SAM" id="SignalP"/>
    </source>
</evidence>
<protein>
    <recommendedName>
        <fullName evidence="10">Sphingomyelin phosphodiesterase</fullName>
        <ecNumber evidence="10">3.1.4.12</ecNumber>
    </recommendedName>
</protein>
<evidence type="ECO:0000256" key="9">
    <source>
        <dbReference type="ARBA" id="ARBA00023180"/>
    </source>
</evidence>
<evidence type="ECO:0000256" key="1">
    <source>
        <dbReference type="ARBA" id="ARBA00004613"/>
    </source>
</evidence>
<sequence length="706" mass="81089">MKVFFAALLILGSSFASRLINSDELYKLFQTVAKSERSQEDLKTLQDVFQIYRSASNTIRRQDQRGRESLTCLICRSGIAAFFDLVLKGATDDTVIKSAEVMCRSLGFLKPESCRGVLELNVPIFTHIIKTTPEATPRTFCALVLQKDDDPNYCTIQDPRFNWTVNLPERHDITNVKVSNSRPSPLTIALITDVHIDPLYEPNGVADCDEPTCCRKGQISRTQTDVDKDTEEFITEDYISKFDEEKLLDLDIAKAVKYRKRRTREKRDTSPAGFWGDYRNCDTPYWAYDDVIKRIASAHRNVDVVYYMGDSIDHHVWETTYDLIKEINSYTIDVMRQEFGDNVTIIPTIGNHESQPTNQFAPITVKGDKLNTTWLYDSLARKWDFYLTEEAKASVRKLGAFSILIRPGLRAISVNTNVAYKLNWWLVYDPSDAKKHLDWLVEQLHEAELAGEKVHILAHIPPGVDDLTHTWTREYNRIVNRWLVYDPSDAKKHLDWLVEQLHEAELAGEKVHILAHIPPGVDDLTHTWTREYNRIVNRFSATIAAEFNGHTHSDEFKIFYSTEDGSPINVAWGAGSASTYTNYNLNYKIATFDPTTFEPLNIANYIYNLTEANLSPGNRPRWFQLYDVKNSFGLSDISAKSMDKLVKGMVTDKSFLLAMYSAFFSKLSDSQPYCDDECKIDKVCNTVITVLWEREKCEELRRLFFS</sequence>
<feature type="disulfide bond" evidence="12">
    <location>
        <begin position="208"/>
        <end position="213"/>
    </location>
</feature>
<evidence type="ECO:0000256" key="6">
    <source>
        <dbReference type="ARBA" id="ARBA00022801"/>
    </source>
</evidence>
<dbReference type="GO" id="GO:0006685">
    <property type="term" value="P:sphingomyelin catabolic process"/>
    <property type="evidence" value="ECO:0007669"/>
    <property type="project" value="UniProtKB-UniRule"/>
</dbReference>
<dbReference type="InterPro" id="IPR041805">
    <property type="entry name" value="ASMase/PPN1_MPP"/>
</dbReference>
<feature type="binding site" evidence="11">
    <location>
        <position position="552"/>
    </location>
    <ligand>
        <name>Zn(2+)</name>
        <dbReference type="ChEBI" id="CHEBI:29105"/>
        <label>1</label>
    </ligand>
</feature>
<keyword evidence="4 11" id="KW-0479">Metal-binding</keyword>
<evidence type="ECO:0000256" key="10">
    <source>
        <dbReference type="PIRNR" id="PIRNR000948"/>
    </source>
</evidence>
<dbReference type="EC" id="3.1.4.12" evidence="10"/>
<feature type="binding site" evidence="11">
    <location>
        <position position="459"/>
    </location>
    <ligand>
        <name>Zn(2+)</name>
        <dbReference type="ChEBI" id="CHEBI:29105"/>
        <label>2</label>
    </ligand>
</feature>
<dbReference type="OrthoDB" id="282973at2759"/>
<evidence type="ECO:0000313" key="16">
    <source>
        <dbReference type="Proteomes" id="UP000838756"/>
    </source>
</evidence>
<keyword evidence="9" id="KW-0325">Glycoprotein</keyword>
<evidence type="ECO:0000256" key="8">
    <source>
        <dbReference type="ARBA" id="ARBA00023157"/>
    </source>
</evidence>
<dbReference type="InterPro" id="IPR011160">
    <property type="entry name" value="Sphingomy_PDE"/>
</dbReference>
<dbReference type="InterPro" id="IPR011001">
    <property type="entry name" value="Saposin-like"/>
</dbReference>
<dbReference type="CDD" id="cd00842">
    <property type="entry name" value="MPP_ASMase"/>
    <property type="match status" value="1"/>
</dbReference>
<comment type="caution">
    <text evidence="15">The sequence shown here is derived from an EMBL/GenBank/DDBJ whole genome shotgun (WGS) entry which is preliminary data.</text>
</comment>
<dbReference type="InterPro" id="IPR029052">
    <property type="entry name" value="Metallo-depent_PP-like"/>
</dbReference>
<dbReference type="InterPro" id="IPR045473">
    <property type="entry name" value="ASM_C"/>
</dbReference>
<dbReference type="Proteomes" id="UP000838756">
    <property type="component" value="Unassembled WGS sequence"/>
</dbReference>
<reference evidence="15" key="1">
    <citation type="submission" date="2022-03" db="EMBL/GenBank/DDBJ databases">
        <authorList>
            <person name="Lindestad O."/>
        </authorList>
    </citation>
    <scope>NUCLEOTIDE SEQUENCE</scope>
</reference>
<dbReference type="GO" id="GO:0016798">
    <property type="term" value="F:hydrolase activity, acting on glycosyl bonds"/>
    <property type="evidence" value="ECO:0007669"/>
    <property type="project" value="UniProtKB-KW"/>
</dbReference>
<evidence type="ECO:0000256" key="4">
    <source>
        <dbReference type="ARBA" id="ARBA00022723"/>
    </source>
</evidence>
<feature type="disulfide bond" evidence="12">
    <location>
        <begin position="214"/>
        <end position="281"/>
    </location>
</feature>
<feature type="binding site" evidence="11">
    <location>
        <position position="310"/>
    </location>
    <ligand>
        <name>Zn(2+)</name>
        <dbReference type="ChEBI" id="CHEBI:29105"/>
        <label>1</label>
    </ligand>
</feature>
<dbReference type="PANTHER" id="PTHR10340:SF29">
    <property type="entry name" value="SPHINGOMYELIN PHOSPHODIESTERASE"/>
    <property type="match status" value="1"/>
</dbReference>
<keyword evidence="3" id="KW-0964">Secreted</keyword>
<feature type="signal peptide" evidence="13">
    <location>
        <begin position="1"/>
        <end position="16"/>
    </location>
</feature>
<feature type="disulfide bond" evidence="12">
    <location>
        <begin position="103"/>
        <end position="114"/>
    </location>
</feature>
<dbReference type="InterPro" id="IPR008139">
    <property type="entry name" value="SaposinB_dom"/>
</dbReference>
<feature type="binding site" evidence="11">
    <location>
        <position position="550"/>
    </location>
    <ligand>
        <name>Zn(2+)</name>
        <dbReference type="ChEBI" id="CHEBI:29105"/>
        <label>2</label>
    </ligand>
</feature>
<dbReference type="SUPFAM" id="SSF56300">
    <property type="entry name" value="Metallo-dependent phosphatases"/>
    <property type="match status" value="2"/>
</dbReference>
<dbReference type="GO" id="GO:0061750">
    <property type="term" value="F:acid sphingomyelin phosphodiesterase activity"/>
    <property type="evidence" value="ECO:0007669"/>
    <property type="project" value="TreeGrafter"/>
</dbReference>
<evidence type="ECO:0000256" key="2">
    <source>
        <dbReference type="ARBA" id="ARBA00008234"/>
    </source>
</evidence>
<proteinExistence type="inferred from homology"/>
<feature type="binding site" evidence="11">
    <location>
        <position position="195"/>
    </location>
    <ligand>
        <name>Zn(2+)</name>
        <dbReference type="ChEBI" id="CHEBI:29105"/>
        <label>1</label>
    </ligand>
</feature>
<dbReference type="GO" id="GO:0046872">
    <property type="term" value="F:metal ion binding"/>
    <property type="evidence" value="ECO:0007669"/>
    <property type="project" value="UniProtKB-KW"/>
</dbReference>
<dbReference type="PROSITE" id="PS50015">
    <property type="entry name" value="SAP_B"/>
    <property type="match status" value="1"/>
</dbReference>
<feature type="binding site" evidence="11">
    <location>
        <position position="351"/>
    </location>
    <ligand>
        <name>Zn(2+)</name>
        <dbReference type="ChEBI" id="CHEBI:29105"/>
        <label>2</label>
    </ligand>
</feature>
<keyword evidence="10" id="KW-0326">Glycosidase</keyword>
<dbReference type="Pfam" id="PF19272">
    <property type="entry name" value="ASMase_C"/>
    <property type="match status" value="1"/>
</dbReference>
<dbReference type="GO" id="GO:0005615">
    <property type="term" value="C:extracellular space"/>
    <property type="evidence" value="ECO:0007669"/>
    <property type="project" value="TreeGrafter"/>
</dbReference>
<accession>A0A8S4RZ65</accession>
<keyword evidence="16" id="KW-1185">Reference proteome</keyword>
<evidence type="ECO:0000256" key="5">
    <source>
        <dbReference type="ARBA" id="ARBA00022729"/>
    </source>
</evidence>
<dbReference type="GO" id="GO:0005764">
    <property type="term" value="C:lysosome"/>
    <property type="evidence" value="ECO:0007669"/>
    <property type="project" value="TreeGrafter"/>
</dbReference>
<evidence type="ECO:0000256" key="3">
    <source>
        <dbReference type="ARBA" id="ARBA00022525"/>
    </source>
</evidence>
<dbReference type="Gene3D" id="3.60.21.10">
    <property type="match status" value="1"/>
</dbReference>
<gene>
    <name evidence="15" type="primary">jg7438</name>
    <name evidence="15" type="ORF">PAEG_LOCUS20178</name>
</gene>
<feature type="binding site" evidence="11">
    <location>
        <position position="310"/>
    </location>
    <ligand>
        <name>Zn(2+)</name>
        <dbReference type="ChEBI" id="CHEBI:29105"/>
        <label>2</label>
    </ligand>
</feature>
<keyword evidence="7 11" id="KW-0862">Zinc</keyword>
<organism evidence="15 16">
    <name type="scientific">Pararge aegeria aegeria</name>
    <dbReference type="NCBI Taxonomy" id="348720"/>
    <lineage>
        <taxon>Eukaryota</taxon>
        <taxon>Metazoa</taxon>
        <taxon>Ecdysozoa</taxon>
        <taxon>Arthropoda</taxon>
        <taxon>Hexapoda</taxon>
        <taxon>Insecta</taxon>
        <taxon>Pterygota</taxon>
        <taxon>Neoptera</taxon>
        <taxon>Endopterygota</taxon>
        <taxon>Lepidoptera</taxon>
        <taxon>Glossata</taxon>
        <taxon>Ditrysia</taxon>
        <taxon>Papilionoidea</taxon>
        <taxon>Nymphalidae</taxon>
        <taxon>Satyrinae</taxon>
        <taxon>Satyrini</taxon>
        <taxon>Parargina</taxon>
        <taxon>Pararge</taxon>
    </lineage>
</organism>
<dbReference type="SUPFAM" id="SSF47862">
    <property type="entry name" value="Saposin"/>
    <property type="match status" value="1"/>
</dbReference>
<feature type="domain" description="Saposin B-type" evidence="14">
    <location>
        <begin position="68"/>
        <end position="158"/>
    </location>
</feature>
<keyword evidence="5 13" id="KW-0732">Signal</keyword>